<evidence type="ECO:0000313" key="3">
    <source>
        <dbReference type="EMBL" id="KIG13741.1"/>
    </source>
</evidence>
<evidence type="ECO:0000256" key="1">
    <source>
        <dbReference type="SAM" id="MobiDB-lite"/>
    </source>
</evidence>
<evidence type="ECO:0000256" key="2">
    <source>
        <dbReference type="SAM" id="SignalP"/>
    </source>
</evidence>
<name>A0A0C2CRF0_9BACT</name>
<feature type="chain" id="PRO_5002163811" evidence="2">
    <location>
        <begin position="19"/>
        <end position="454"/>
    </location>
</feature>
<gene>
    <name evidence="3" type="ORF">DB30_07587</name>
</gene>
<accession>A0A0C2CRF0</accession>
<dbReference type="EMBL" id="JMCC02000089">
    <property type="protein sequence ID" value="KIG13741.1"/>
    <property type="molecule type" value="Genomic_DNA"/>
</dbReference>
<dbReference type="RefSeq" id="WP_165703997.1">
    <property type="nucleotide sequence ID" value="NZ_JMCC02000089.1"/>
</dbReference>
<dbReference type="AlphaFoldDB" id="A0A0C2CRF0"/>
<keyword evidence="2" id="KW-0732">Signal</keyword>
<feature type="region of interest" description="Disordered" evidence="1">
    <location>
        <begin position="20"/>
        <end position="46"/>
    </location>
</feature>
<sequence>MFVLSLLVLGLAPRLALASTPGGPSMAPGNPATQVPRVADGPGLKTGKNSTFHGGAALSIGFDSNVFSEVRARRPQRAAYALPSVWLTIENRPLRAGLLDTPAKSTGRKVDYHLGLLAGWRLYLTGRPTVWQASKLNIAATARVTFAPGRRFSFAIEDDFNRIGEPTNFEAGRSYNFNRFDNSAALRFLIRPSGGRLSLNVAYRNEILYFESGSISTADRIVNGAETETKYRFRDRSAFAVRYAYHYTYYLCCVDTGIGRNEDSHAHRLLGGYVGQLGKKVVLDVFGGWGWGLYKQDTSGPNHKNFIGYAALGVFPSPKTQIGLRVGRDFHDSVFGNYFTDVGGSLVASHVFPWKMGLDAGLGIYARRYAGLPIPGVDTQQITGYTAADGFVRRDTLISFNLQLEQPIGKYLVAGLRYAVAADLTDFVVDYADGYSNPGRFTRNLLMGFIAVRY</sequence>
<comment type="caution">
    <text evidence="3">The sequence shown here is derived from an EMBL/GenBank/DDBJ whole genome shotgun (WGS) entry which is preliminary data.</text>
</comment>
<protein>
    <submittedName>
        <fullName evidence="3">Uncharacterized protein</fullName>
    </submittedName>
</protein>
<organism evidence="3 4">
    <name type="scientific">Enhygromyxa salina</name>
    <dbReference type="NCBI Taxonomy" id="215803"/>
    <lineage>
        <taxon>Bacteria</taxon>
        <taxon>Pseudomonadati</taxon>
        <taxon>Myxococcota</taxon>
        <taxon>Polyangia</taxon>
        <taxon>Nannocystales</taxon>
        <taxon>Nannocystaceae</taxon>
        <taxon>Enhygromyxa</taxon>
    </lineage>
</organism>
<dbReference type="Proteomes" id="UP000031599">
    <property type="component" value="Unassembled WGS sequence"/>
</dbReference>
<proteinExistence type="predicted"/>
<evidence type="ECO:0000313" key="4">
    <source>
        <dbReference type="Proteomes" id="UP000031599"/>
    </source>
</evidence>
<reference evidence="3 4" key="1">
    <citation type="submission" date="2014-12" db="EMBL/GenBank/DDBJ databases">
        <title>Genome assembly of Enhygromyxa salina DSM 15201.</title>
        <authorList>
            <person name="Sharma G."/>
            <person name="Subramanian S."/>
        </authorList>
    </citation>
    <scope>NUCLEOTIDE SEQUENCE [LARGE SCALE GENOMIC DNA]</scope>
    <source>
        <strain evidence="3 4">DSM 15201</strain>
    </source>
</reference>
<feature type="signal peptide" evidence="2">
    <location>
        <begin position="1"/>
        <end position="18"/>
    </location>
</feature>